<dbReference type="SUPFAM" id="SSF50129">
    <property type="entry name" value="GroES-like"/>
    <property type="match status" value="1"/>
</dbReference>
<organism evidence="14 15">
    <name type="scientific">Thecamonas trahens ATCC 50062</name>
    <dbReference type="NCBI Taxonomy" id="461836"/>
    <lineage>
        <taxon>Eukaryota</taxon>
        <taxon>Apusozoa</taxon>
        <taxon>Apusomonadida</taxon>
        <taxon>Apusomonadidae</taxon>
        <taxon>Thecamonas</taxon>
    </lineage>
</organism>
<evidence type="ECO:0000256" key="4">
    <source>
        <dbReference type="ARBA" id="ARBA00022832"/>
    </source>
</evidence>
<dbReference type="Proteomes" id="UP000054408">
    <property type="component" value="Unassembled WGS sequence"/>
</dbReference>
<evidence type="ECO:0000256" key="7">
    <source>
        <dbReference type="ARBA" id="ARBA00023002"/>
    </source>
</evidence>
<dbReference type="InterPro" id="IPR011032">
    <property type="entry name" value="GroES-like_sf"/>
</dbReference>
<dbReference type="OMA" id="YGYTQSK"/>
<dbReference type="CDD" id="cd08290">
    <property type="entry name" value="ETR"/>
    <property type="match status" value="1"/>
</dbReference>
<keyword evidence="3" id="KW-0444">Lipid biosynthesis</keyword>
<sequence length="342" mass="36057">MADNPNSMPKFFQFRPPHVLAAPVNPADINTIQGVYPRKPAQLPAVGGNEGVAVVRQVGAKATNRFVPGQWVIPAAPMLGWWRTEMTVPADALIALDPLVPDGCPAAEALDLAQAATLTVNPTSAMRMLADYVDLDQAGMFVQNGANSGVGRAAIQIAKARGIASINVVRKRASPEADAALADELYALGASLVVTDEEAADARGMASKLRKVAGNEAEAKPQLGLNCVGGRSSVSLAKMLAHRGVLVTYGGMSKRPVTLPTGLLIFNDIEARGFWMTRWIESASSEAKHAMYAQLVAWMASRELTVEAQAYPFDTDGLAAALAALDGPYTPAKPLFVMPAAL</sequence>
<dbReference type="EMBL" id="GL349462">
    <property type="protein sequence ID" value="KNC50839.1"/>
    <property type="molecule type" value="Genomic_DNA"/>
</dbReference>
<dbReference type="GO" id="GO:0006633">
    <property type="term" value="P:fatty acid biosynthetic process"/>
    <property type="evidence" value="ECO:0007669"/>
    <property type="project" value="UniProtKB-KW"/>
</dbReference>
<dbReference type="OrthoDB" id="7482721at2759"/>
<dbReference type="AlphaFoldDB" id="A0A0L0DEX3"/>
<evidence type="ECO:0000256" key="12">
    <source>
        <dbReference type="ARBA" id="ARBA00048843"/>
    </source>
</evidence>
<dbReference type="Pfam" id="PF00107">
    <property type="entry name" value="ADH_zinc_N"/>
    <property type="match status" value="1"/>
</dbReference>
<evidence type="ECO:0000256" key="11">
    <source>
        <dbReference type="ARBA" id="ARBA00038963"/>
    </source>
</evidence>
<dbReference type="RefSeq" id="XP_013756794.1">
    <property type="nucleotide sequence ID" value="XM_013901340.1"/>
</dbReference>
<keyword evidence="10" id="KW-0275">Fatty acid biosynthesis</keyword>
<name>A0A0L0DEX3_THETB</name>
<dbReference type="eggNOG" id="KOG0025">
    <property type="taxonomic scope" value="Eukaryota"/>
</dbReference>
<evidence type="ECO:0000256" key="3">
    <source>
        <dbReference type="ARBA" id="ARBA00022516"/>
    </source>
</evidence>
<dbReference type="GO" id="GO:0141148">
    <property type="term" value="F:enoyl-[acyl-carrier-protein] reductase (NADPH) activity"/>
    <property type="evidence" value="ECO:0007669"/>
    <property type="project" value="UniProtKB-EC"/>
</dbReference>
<evidence type="ECO:0000256" key="10">
    <source>
        <dbReference type="ARBA" id="ARBA00023160"/>
    </source>
</evidence>
<reference evidence="14 15" key="1">
    <citation type="submission" date="2010-05" db="EMBL/GenBank/DDBJ databases">
        <title>The Genome Sequence of Thecamonas trahens ATCC 50062.</title>
        <authorList>
            <consortium name="The Broad Institute Genome Sequencing Platform"/>
            <person name="Russ C."/>
            <person name="Cuomo C."/>
            <person name="Shea T."/>
            <person name="Young S.K."/>
            <person name="Zeng Q."/>
            <person name="Koehrsen M."/>
            <person name="Haas B."/>
            <person name="Borodovsky M."/>
            <person name="Guigo R."/>
            <person name="Alvarado L."/>
            <person name="Berlin A."/>
            <person name="Bochicchio J."/>
            <person name="Borenstein D."/>
            <person name="Chapman S."/>
            <person name="Chen Z."/>
            <person name="Freedman E."/>
            <person name="Gellesch M."/>
            <person name="Goldberg J."/>
            <person name="Griggs A."/>
            <person name="Gujja S."/>
            <person name="Heilman E."/>
            <person name="Heiman D."/>
            <person name="Hepburn T."/>
            <person name="Howarth C."/>
            <person name="Jen D."/>
            <person name="Larson L."/>
            <person name="Mehta T."/>
            <person name="Park D."/>
            <person name="Pearson M."/>
            <person name="Roberts A."/>
            <person name="Saif S."/>
            <person name="Shenoy N."/>
            <person name="Sisk P."/>
            <person name="Stolte C."/>
            <person name="Sykes S."/>
            <person name="Thomson T."/>
            <person name="Walk T."/>
            <person name="White J."/>
            <person name="Yandava C."/>
            <person name="Burger G."/>
            <person name="Gray M.W."/>
            <person name="Holland P.W.H."/>
            <person name="King N."/>
            <person name="Lang F.B.F."/>
            <person name="Roger A.J."/>
            <person name="Ruiz-Trillo I."/>
            <person name="Lander E."/>
            <person name="Nusbaum C."/>
        </authorList>
    </citation>
    <scope>NUCLEOTIDE SEQUENCE [LARGE SCALE GENOMIC DNA]</scope>
    <source>
        <strain evidence="14 15">ATCC 50062</strain>
    </source>
</reference>
<dbReference type="InterPro" id="IPR036291">
    <property type="entry name" value="NAD(P)-bd_dom_sf"/>
</dbReference>
<dbReference type="FunFam" id="3.40.50.720:FF:000112">
    <property type="entry name" value="Enoyl-[acyl-carrier-protein] reductase 1, mitochondrial"/>
    <property type="match status" value="1"/>
</dbReference>
<gene>
    <name evidence="14" type="ORF">AMSG_06742</name>
</gene>
<keyword evidence="8" id="KW-0443">Lipid metabolism</keyword>
<evidence type="ECO:0000256" key="5">
    <source>
        <dbReference type="ARBA" id="ARBA00022857"/>
    </source>
</evidence>
<evidence type="ECO:0000256" key="9">
    <source>
        <dbReference type="ARBA" id="ARBA00023128"/>
    </source>
</evidence>
<evidence type="ECO:0000256" key="6">
    <source>
        <dbReference type="ARBA" id="ARBA00022946"/>
    </source>
</evidence>
<keyword evidence="6" id="KW-0809">Transit peptide</keyword>
<keyword evidence="7" id="KW-0560">Oxidoreductase</keyword>
<comment type="subcellular location">
    <subcellularLocation>
        <location evidence="1">Mitochondrion</location>
    </subcellularLocation>
</comment>
<dbReference type="InterPro" id="IPR013154">
    <property type="entry name" value="ADH-like_N"/>
</dbReference>
<evidence type="ECO:0000313" key="14">
    <source>
        <dbReference type="EMBL" id="KNC50839.1"/>
    </source>
</evidence>
<dbReference type="PANTHER" id="PTHR43981">
    <property type="entry name" value="ENOYL-[ACYL-CARRIER-PROTEIN] REDUCTASE, MITOCHONDRIAL"/>
    <property type="match status" value="1"/>
</dbReference>
<comment type="catalytic activity">
    <reaction evidence="12">
        <text>a 2,3-saturated acyl-[ACP] + NADP(+) = a (2E)-enoyl-[ACP] + NADPH + H(+)</text>
        <dbReference type="Rhea" id="RHEA:22564"/>
        <dbReference type="Rhea" id="RHEA-COMP:9925"/>
        <dbReference type="Rhea" id="RHEA-COMP:9926"/>
        <dbReference type="ChEBI" id="CHEBI:15378"/>
        <dbReference type="ChEBI" id="CHEBI:57783"/>
        <dbReference type="ChEBI" id="CHEBI:58349"/>
        <dbReference type="ChEBI" id="CHEBI:78784"/>
        <dbReference type="ChEBI" id="CHEBI:78785"/>
        <dbReference type="EC" id="1.3.1.104"/>
    </reaction>
</comment>
<protein>
    <recommendedName>
        <fullName evidence="11">enoyl-[acyl-carrier-protein] reductase</fullName>
        <ecNumber evidence="11">1.3.1.104</ecNumber>
    </recommendedName>
</protein>
<dbReference type="InterPro" id="IPR013149">
    <property type="entry name" value="ADH-like_C"/>
</dbReference>
<dbReference type="Pfam" id="PF08240">
    <property type="entry name" value="ADH_N"/>
    <property type="match status" value="1"/>
</dbReference>
<feature type="domain" description="Enoyl reductase (ER)" evidence="13">
    <location>
        <begin position="2"/>
        <end position="306"/>
    </location>
</feature>
<dbReference type="SUPFAM" id="SSF51735">
    <property type="entry name" value="NAD(P)-binding Rossmann-fold domains"/>
    <property type="match status" value="1"/>
</dbReference>
<dbReference type="STRING" id="461836.A0A0L0DEX3"/>
<keyword evidence="9" id="KW-0496">Mitochondrion</keyword>
<dbReference type="SMART" id="SM00829">
    <property type="entry name" value="PKS_ER"/>
    <property type="match status" value="1"/>
</dbReference>
<dbReference type="InterPro" id="IPR020843">
    <property type="entry name" value="ER"/>
</dbReference>
<evidence type="ECO:0000259" key="13">
    <source>
        <dbReference type="SMART" id="SM00829"/>
    </source>
</evidence>
<accession>A0A0L0DEX3</accession>
<evidence type="ECO:0000256" key="2">
    <source>
        <dbReference type="ARBA" id="ARBA00010371"/>
    </source>
</evidence>
<evidence type="ECO:0000256" key="1">
    <source>
        <dbReference type="ARBA" id="ARBA00004173"/>
    </source>
</evidence>
<dbReference type="Gene3D" id="3.90.180.10">
    <property type="entry name" value="Medium-chain alcohol dehydrogenases, catalytic domain"/>
    <property type="match status" value="1"/>
</dbReference>
<dbReference type="GO" id="GO:0005739">
    <property type="term" value="C:mitochondrion"/>
    <property type="evidence" value="ECO:0007669"/>
    <property type="project" value="UniProtKB-SubCell"/>
</dbReference>
<dbReference type="PANTHER" id="PTHR43981:SF2">
    <property type="entry name" value="ENOYL-[ACYL-CARRIER-PROTEIN] REDUCTASE, MITOCHONDRIAL"/>
    <property type="match status" value="1"/>
</dbReference>
<dbReference type="InterPro" id="IPR051034">
    <property type="entry name" value="Mito_Enoyl-ACP_Reductase"/>
</dbReference>
<keyword evidence="15" id="KW-1185">Reference proteome</keyword>
<dbReference type="GeneID" id="25565829"/>
<keyword evidence="5" id="KW-0521">NADP</keyword>
<keyword evidence="4" id="KW-0276">Fatty acid metabolism</keyword>
<dbReference type="Gene3D" id="3.40.50.720">
    <property type="entry name" value="NAD(P)-binding Rossmann-like Domain"/>
    <property type="match status" value="1"/>
</dbReference>
<evidence type="ECO:0000256" key="8">
    <source>
        <dbReference type="ARBA" id="ARBA00023098"/>
    </source>
</evidence>
<comment type="similarity">
    <text evidence="2">Belongs to the zinc-containing alcohol dehydrogenase family. Quinone oxidoreductase subfamily.</text>
</comment>
<dbReference type="EC" id="1.3.1.104" evidence="11"/>
<proteinExistence type="inferred from homology"/>
<evidence type="ECO:0000313" key="15">
    <source>
        <dbReference type="Proteomes" id="UP000054408"/>
    </source>
</evidence>